<dbReference type="Proteomes" id="UP000094526">
    <property type="component" value="Unassembled WGS sequence"/>
</dbReference>
<keyword evidence="3" id="KW-1185">Reference proteome</keyword>
<evidence type="ECO:0000313" key="3">
    <source>
        <dbReference type="Proteomes" id="UP000094526"/>
    </source>
</evidence>
<dbReference type="EMBL" id="LGRB01000015">
    <property type="protein sequence ID" value="OCT46516.1"/>
    <property type="molecule type" value="Genomic_DNA"/>
</dbReference>
<accession>A0A1C1CDJ3</accession>
<organism evidence="2 3">
    <name type="scientific">Cladophialophora carrionii</name>
    <dbReference type="NCBI Taxonomy" id="86049"/>
    <lineage>
        <taxon>Eukaryota</taxon>
        <taxon>Fungi</taxon>
        <taxon>Dikarya</taxon>
        <taxon>Ascomycota</taxon>
        <taxon>Pezizomycotina</taxon>
        <taxon>Eurotiomycetes</taxon>
        <taxon>Chaetothyriomycetidae</taxon>
        <taxon>Chaetothyriales</taxon>
        <taxon>Herpotrichiellaceae</taxon>
        <taxon>Cladophialophora</taxon>
    </lineage>
</organism>
<evidence type="ECO:0000256" key="1">
    <source>
        <dbReference type="SAM" id="Phobius"/>
    </source>
</evidence>
<dbReference type="VEuPathDB" id="FungiDB:G647_01245"/>
<keyword evidence="1" id="KW-0472">Membrane</keyword>
<reference evidence="3" key="1">
    <citation type="submission" date="2015-07" db="EMBL/GenBank/DDBJ databases">
        <authorList>
            <person name="Teixeira M.M."/>
            <person name="Souza R.C."/>
            <person name="Almeida L.G."/>
            <person name="Vicente V.A."/>
            <person name="de Hoog S."/>
            <person name="Bocca A.L."/>
            <person name="de Almeida S.R."/>
            <person name="Vasconcelos A.T."/>
            <person name="Felipe M.S."/>
        </authorList>
    </citation>
    <scope>NUCLEOTIDE SEQUENCE [LARGE SCALE GENOMIC DNA]</scope>
    <source>
        <strain evidence="3">KSF</strain>
    </source>
</reference>
<keyword evidence="1" id="KW-0812">Transmembrane</keyword>
<gene>
    <name evidence="2" type="ORF">CLCR_02138</name>
</gene>
<dbReference type="OrthoDB" id="5819478at2759"/>
<dbReference type="AlphaFoldDB" id="A0A1C1CDJ3"/>
<sequence>MSLLRWLLRCTPGLSVFCLLILLEAALRIVETEWRSFFYPPFLNHIASPVVAQTLFISYAVFLHIVAFLFPLRLCASAYAATRDIKAVHGLSKPTTANTATLDALGNDPDLQQSALKKSDSVTLAVVLPSYKEEVEILESSLRVLASHTLARSSYDARRTLRTIRWHQ</sequence>
<comment type="caution">
    <text evidence="2">The sequence shown here is derived from an EMBL/GenBank/DDBJ whole genome shotgun (WGS) entry which is preliminary data.</text>
</comment>
<keyword evidence="1" id="KW-1133">Transmembrane helix</keyword>
<dbReference type="VEuPathDB" id="FungiDB:CLCR_02138"/>
<evidence type="ECO:0000313" key="2">
    <source>
        <dbReference type="EMBL" id="OCT46516.1"/>
    </source>
</evidence>
<proteinExistence type="predicted"/>
<name>A0A1C1CDJ3_9EURO</name>
<feature type="transmembrane region" description="Helical" evidence="1">
    <location>
        <begin position="52"/>
        <end position="76"/>
    </location>
</feature>
<protein>
    <submittedName>
        <fullName evidence="2">Uncharacterized protein</fullName>
    </submittedName>
</protein>